<proteinExistence type="predicted"/>
<dbReference type="SMART" id="SM00773">
    <property type="entry name" value="WGR"/>
    <property type="match status" value="1"/>
</dbReference>
<evidence type="ECO:0000313" key="2">
    <source>
        <dbReference type="EMBL" id="SFJ80120.1"/>
    </source>
</evidence>
<dbReference type="Gene3D" id="3.40.50.300">
    <property type="entry name" value="P-loop containing nucleotide triphosphate hydrolases"/>
    <property type="match status" value="3"/>
</dbReference>
<accession>A0A1I3UAV0</accession>
<dbReference type="InterPro" id="IPR049468">
    <property type="entry name" value="Restrct_endonuc-II-like_dom"/>
</dbReference>
<dbReference type="Pfam" id="PF13087">
    <property type="entry name" value="AAA_12"/>
    <property type="match status" value="1"/>
</dbReference>
<dbReference type="Gene3D" id="2.20.140.10">
    <property type="entry name" value="WGR domain"/>
    <property type="match status" value="1"/>
</dbReference>
<dbReference type="InterPro" id="IPR025103">
    <property type="entry name" value="DUF4011"/>
</dbReference>
<keyword evidence="3" id="KW-1185">Reference proteome</keyword>
<dbReference type="PANTHER" id="PTHR10887:SF495">
    <property type="entry name" value="HELICASE SENATAXIN ISOFORM X1-RELATED"/>
    <property type="match status" value="1"/>
</dbReference>
<organism evidence="2 3">
    <name type="scientific">Paraburkholderia megapolitana</name>
    <dbReference type="NCBI Taxonomy" id="420953"/>
    <lineage>
        <taxon>Bacteria</taxon>
        <taxon>Pseudomonadati</taxon>
        <taxon>Pseudomonadota</taxon>
        <taxon>Betaproteobacteria</taxon>
        <taxon>Burkholderiales</taxon>
        <taxon>Burkholderiaceae</taxon>
        <taxon>Paraburkholderia</taxon>
    </lineage>
</organism>
<dbReference type="InterPro" id="IPR041677">
    <property type="entry name" value="DNA2/NAM7_AAA_11"/>
</dbReference>
<dbReference type="InterPro" id="IPR036930">
    <property type="entry name" value="WGR_dom_sf"/>
</dbReference>
<dbReference type="Pfam" id="PF18741">
    <property type="entry name" value="MTES_1575"/>
    <property type="match status" value="1"/>
</dbReference>
<feature type="domain" description="WGR" evidence="1">
    <location>
        <begin position="1754"/>
        <end position="1832"/>
    </location>
</feature>
<dbReference type="InterPro" id="IPR045055">
    <property type="entry name" value="DNA2/NAM7-like"/>
</dbReference>
<sequence>MNDQPVHNETPRTLRTLIQAQAGAPLSTDDVLVLVVPLFEQVASLHAQGRVAVLDVDSILVNEGGALILRRPEGEAPVMDIGAVHRVQPQPASGLNIIGALQRSHTEDGRHEVTDEALQLDGAAPIERPVYLPGPRSWELLIGHHDEISDTFLLGMTLASLACGIDFADEDDLRRFLIHRRNLFLLHERLHPIVASVIVEMTEVNRHDRATDVSALATRLRTWREQPLSVDVERALAGASGAATRRTAVLTHLRDRLFDLSRRNRLLYFRPGAASVNLTVASVPLMLQIQSIRPEHICTWGGSFAADLAAGRAVPLQRWLRFDDQPYLPAALDRLIAETRRERAEFGFSNLRLVVAFLRWHNLKEAPDERITTPLLWLPVELVKRKGVRDQYVIQCTSGDAEFNPVLRHHLGQLYGIRLDETVDLGKTSLADIHADILAQIHRSEPSVELRLIDKASVRLVRQKALQRMQQFRRRKPGAVVRTRSGSLPPYSYAHDDYRPLGRALFEHWVRPSDLPQRFEAGAAPRAGLRQPNMSDGAVAEDDRQGFVLEEVEGHRYAWDIDLTQVTLANFNYRKMSLVRDYAQLIDEPGVNPAFDRVFSIEPREVETDAPAPLAPVDQWNVVASDATQNAAVGLARNQRSFIIQGPPGTGKSQTITNLIADYAARGKRVLFVCEKRAALDVVFHRLKQSGLEPLCCLIHDSQADKKSFIADLRTCYEQWISRPHDSDALGARRTQITGNLAEQQRRIEHFESATAEVPAALGVSVRALLRRVAELGAAPETGPAIRERLPTLAVWDTHRELTQRVHRATKERFGLDSLAAHPFARISAQLLNNEHAFGRVEQLCNDVEALFDSLDPVFEDAASLIDQDITLERARSLAADSQWLIDRGLVAHLDLLDVNSAAQGELSRVRAALGERAQALNAALTATANWRDKLSADDTGSALAMTRRLEHSAARWLQPAWWRLRGQLKRRYDFGKHAVHPGYSKVLEALAAEHVASAAMNEVDGECRRRYGVSEMGAFLNALGELKTRLESDNGLRVLVAHLRDAVDPVATALAETRSREVLYKLAARVGDGLTLTTEARLADIAEYSRDLREALDDLPDLLPLLRAVHAADPAYAVALQTIDQPPTQLEALVVDEALRRLERGNPVLAGFNGAALAQTARALADNQRELLALNSHVLQATQHQQFAEHVRQSSLSVTQLDADGKAFKKRYATGRRELEHEFSKSMRHRSIRELSDAETGAVINDLKPIWLMSPLSVSDTLPLSPDLFDVVIFDEASQIPTEEAVPAMSRANQVIVVGDEMQLPPTSFFSSGGSEGDDEIVVEEEGERIAINLDADSLLNQAARNLPATLLAWHYRSRHESLISFSNAAFYGGRLVTIPDRLLEAGDDEAALWRSDQDDAGIVGADALLARPVSFHQLSDGIYLDRRNEPEARYIAHTVRELLRRETGLSIGIVAFSEAQQSSIESALEALASEDSDFAARLEREYVREDDDQFNGLFVKNLENVQGDERDVIILSICYGPGPDGRMLMNFGPINQRGGEKRLNVIFSRARHRMAVVSTIQADAITNVHNDGAAALRTFLQFAQASASGQFERAQTVLGALNPGARDAFTRQAASDTIRDALAEALKARGHHVQVNVGRSQFRCDLAIADASMQGYALAILLDAPGETVVDTVERYVFRPGILRSFGWRVLDIPGKDWLADSEGVLARIEAMLTDGEDRALSAEVELLAARETTPSALSAAPTSADVCATEAPQVVQATQTEVVRTLRFEQGGSSKFWRARLRGTELSVSYGRIGSNGQTNLKEFDTPERARREMDKLVAEKLRKGYVEE</sequence>
<dbReference type="PANTHER" id="PTHR10887">
    <property type="entry name" value="DNA2/NAM7 HELICASE FAMILY"/>
    <property type="match status" value="1"/>
</dbReference>
<dbReference type="GO" id="GO:0004386">
    <property type="term" value="F:helicase activity"/>
    <property type="evidence" value="ECO:0007669"/>
    <property type="project" value="InterPro"/>
</dbReference>
<dbReference type="SUPFAM" id="SSF52540">
    <property type="entry name" value="P-loop containing nucleoside triphosphate hydrolases"/>
    <property type="match status" value="2"/>
</dbReference>
<evidence type="ECO:0000259" key="1">
    <source>
        <dbReference type="PROSITE" id="PS51977"/>
    </source>
</evidence>
<dbReference type="CDD" id="cd18808">
    <property type="entry name" value="SF1_C_Upf1"/>
    <property type="match status" value="1"/>
</dbReference>
<reference evidence="2 3" key="1">
    <citation type="submission" date="2016-10" db="EMBL/GenBank/DDBJ databases">
        <authorList>
            <person name="de Groot N.N."/>
        </authorList>
    </citation>
    <scope>NUCLEOTIDE SEQUENCE [LARGE SCALE GENOMIC DNA]</scope>
    <source>
        <strain evidence="2 3">LMG 23650</strain>
    </source>
</reference>
<dbReference type="InterPro" id="IPR027417">
    <property type="entry name" value="P-loop_NTPase"/>
</dbReference>
<dbReference type="Gene3D" id="1.10.510.10">
    <property type="entry name" value="Transferase(Phosphotransferase) domain 1"/>
    <property type="match status" value="1"/>
</dbReference>
<evidence type="ECO:0000313" key="3">
    <source>
        <dbReference type="Proteomes" id="UP000199548"/>
    </source>
</evidence>
<dbReference type="RefSeq" id="WP_091018879.1">
    <property type="nucleotide sequence ID" value="NZ_FOQU01000011.1"/>
</dbReference>
<dbReference type="InterPro" id="IPR008893">
    <property type="entry name" value="WGR_domain"/>
</dbReference>
<dbReference type="Pfam" id="PF13195">
    <property type="entry name" value="DUF4011"/>
    <property type="match status" value="1"/>
</dbReference>
<dbReference type="STRING" id="420953.SAMN05192543_11182"/>
<dbReference type="CDD" id="cd07996">
    <property type="entry name" value="WGR_MMR_like"/>
    <property type="match status" value="1"/>
</dbReference>
<dbReference type="Pfam" id="PF13086">
    <property type="entry name" value="AAA_11"/>
    <property type="match status" value="2"/>
</dbReference>
<dbReference type="EMBL" id="FOQU01000011">
    <property type="protein sequence ID" value="SFJ80120.1"/>
    <property type="molecule type" value="Genomic_DNA"/>
</dbReference>
<dbReference type="InterPro" id="IPR049809">
    <property type="entry name" value="YehF/YfeS-like_WGR"/>
</dbReference>
<dbReference type="Proteomes" id="UP000199548">
    <property type="component" value="Unassembled WGS sequence"/>
</dbReference>
<dbReference type="Pfam" id="PF05406">
    <property type="entry name" value="WGR"/>
    <property type="match status" value="1"/>
</dbReference>
<protein>
    <submittedName>
        <fullName evidence="2">AAA domain-containing protein</fullName>
    </submittedName>
</protein>
<dbReference type="SUPFAM" id="SSF142921">
    <property type="entry name" value="WGR domain-like"/>
    <property type="match status" value="1"/>
</dbReference>
<gene>
    <name evidence="2" type="ORF">SAMN05192543_11182</name>
</gene>
<dbReference type="InterPro" id="IPR047187">
    <property type="entry name" value="SF1_C_Upf1"/>
</dbReference>
<dbReference type="InterPro" id="IPR041679">
    <property type="entry name" value="DNA2/NAM7-like_C"/>
</dbReference>
<dbReference type="PROSITE" id="PS51977">
    <property type="entry name" value="WGR"/>
    <property type="match status" value="1"/>
</dbReference>
<name>A0A1I3UAV0_9BURK</name>